<dbReference type="PANTHER" id="PTHR37984">
    <property type="entry name" value="PROTEIN CBG26694"/>
    <property type="match status" value="1"/>
</dbReference>
<keyword evidence="9" id="KW-1185">Reference proteome</keyword>
<evidence type="ECO:0000313" key="8">
    <source>
        <dbReference type="EMBL" id="KAA8911814.1"/>
    </source>
</evidence>
<dbReference type="Pfam" id="PF00665">
    <property type="entry name" value="rve"/>
    <property type="match status" value="1"/>
</dbReference>
<comment type="caution">
    <text evidence="8">The sequence shown here is derived from an EMBL/GenBank/DDBJ whole genome shotgun (WGS) entry which is preliminary data.</text>
</comment>
<dbReference type="OrthoDB" id="4022548at2759"/>
<accession>A0A642V9A9</accession>
<dbReference type="GO" id="GO:0005634">
    <property type="term" value="C:nucleus"/>
    <property type="evidence" value="ECO:0007669"/>
    <property type="project" value="UniProtKB-ARBA"/>
</dbReference>
<name>A0A642V9A9_9ASCO</name>
<dbReference type="GO" id="GO:0005737">
    <property type="term" value="C:cytoplasm"/>
    <property type="evidence" value="ECO:0007669"/>
    <property type="project" value="UniProtKB-SubCell"/>
</dbReference>
<organism evidence="8 9">
    <name type="scientific">Trichomonascus ciferrii</name>
    <dbReference type="NCBI Taxonomy" id="44093"/>
    <lineage>
        <taxon>Eukaryota</taxon>
        <taxon>Fungi</taxon>
        <taxon>Dikarya</taxon>
        <taxon>Ascomycota</taxon>
        <taxon>Saccharomycotina</taxon>
        <taxon>Dipodascomycetes</taxon>
        <taxon>Dipodascales</taxon>
        <taxon>Trichomonascaceae</taxon>
        <taxon>Trichomonascus</taxon>
        <taxon>Trichomonascus ciferrii complex</taxon>
    </lineage>
</organism>
<dbReference type="GO" id="GO:0004523">
    <property type="term" value="F:RNA-DNA hybrid ribonuclease activity"/>
    <property type="evidence" value="ECO:0007669"/>
    <property type="project" value="UniProtKB-EC"/>
</dbReference>
<dbReference type="Gene3D" id="3.30.420.10">
    <property type="entry name" value="Ribonuclease H-like superfamily/Ribonuclease H"/>
    <property type="match status" value="1"/>
</dbReference>
<evidence type="ECO:0000256" key="5">
    <source>
        <dbReference type="ARBA" id="ARBA00025590"/>
    </source>
</evidence>
<evidence type="ECO:0000256" key="6">
    <source>
        <dbReference type="ARBA" id="ARBA00025615"/>
    </source>
</evidence>
<evidence type="ECO:0000313" key="9">
    <source>
        <dbReference type="Proteomes" id="UP000761534"/>
    </source>
</evidence>
<dbReference type="InterPro" id="IPR036397">
    <property type="entry name" value="RNaseH_sf"/>
</dbReference>
<evidence type="ECO:0000256" key="3">
    <source>
        <dbReference type="ARBA" id="ARBA00022490"/>
    </source>
</evidence>
<evidence type="ECO:0000256" key="1">
    <source>
        <dbReference type="ARBA" id="ARBA00000077"/>
    </source>
</evidence>
<evidence type="ECO:0000259" key="7">
    <source>
        <dbReference type="PROSITE" id="PS50994"/>
    </source>
</evidence>
<comment type="function">
    <text evidence="5">Reverse transcriptase/ribonuclease H (RT) is a multifunctional enzyme that catalyzes the conversion of the retro-elements RNA genome into dsDNA within the VLP. The enzyme displays a DNA polymerase activity that can copy either DNA or RNA templates, and a ribonuclease H (RNase H) activity that cleaves the RNA strand of RNA-DNA heteroduplexes during plus-strand synthesis and hydrolyzes RNA primers. The conversion leads to a linear dsDNA copy of the retrotransposon that includes long terminal repeats (LTRs) at both ends.</text>
</comment>
<evidence type="ECO:0000256" key="2">
    <source>
        <dbReference type="ARBA" id="ARBA00004496"/>
    </source>
</evidence>
<dbReference type="SUPFAM" id="SSF53098">
    <property type="entry name" value="Ribonuclease H-like"/>
    <property type="match status" value="1"/>
</dbReference>
<dbReference type="EMBL" id="SWFS01000271">
    <property type="protein sequence ID" value="KAA8911814.1"/>
    <property type="molecule type" value="Genomic_DNA"/>
</dbReference>
<proteinExistence type="predicted"/>
<dbReference type="InterPro" id="IPR050951">
    <property type="entry name" value="Retrovirus_Pol_polyprotein"/>
</dbReference>
<evidence type="ECO:0000256" key="4">
    <source>
        <dbReference type="ARBA" id="ARBA00022884"/>
    </source>
</evidence>
<protein>
    <recommendedName>
        <fullName evidence="7">Integrase catalytic domain-containing protein</fullName>
    </recommendedName>
</protein>
<dbReference type="PANTHER" id="PTHR37984:SF15">
    <property type="entry name" value="INTEGRASE CATALYTIC DOMAIN-CONTAINING PROTEIN"/>
    <property type="match status" value="1"/>
</dbReference>
<sequence length="207" mass="23239">MRNTVAEYVRSCPACQKTKSPRHSPYGYLKPLPAPSRPFESISLDFMTDLPASDGHDAILVIVDRFSKYTIAIQRTKSLPADELFSIFVGEVLLRYGPPKSIISDRGPQFISQFWKLAHQVLGTRTNLSTAHHAQTDGQTERANQEVLQFIRLHVNSDHNNWASLLQFASFAINCRKSKTTGYSRFQALHGYPSSSLREGEGGRCEP</sequence>
<dbReference type="GO" id="GO:0003723">
    <property type="term" value="F:RNA binding"/>
    <property type="evidence" value="ECO:0007669"/>
    <property type="project" value="UniProtKB-KW"/>
</dbReference>
<dbReference type="Proteomes" id="UP000761534">
    <property type="component" value="Unassembled WGS sequence"/>
</dbReference>
<comment type="subcellular location">
    <subcellularLocation>
        <location evidence="2">Cytoplasm</location>
    </subcellularLocation>
</comment>
<dbReference type="GO" id="GO:0015074">
    <property type="term" value="P:DNA integration"/>
    <property type="evidence" value="ECO:0007669"/>
    <property type="project" value="InterPro"/>
</dbReference>
<reference evidence="8" key="1">
    <citation type="journal article" date="2019" name="G3 (Bethesda)">
        <title>Genome Assemblies of Two Rare Opportunistic Yeast Pathogens: Diutina rugosa (syn. Candida rugosa) and Trichomonascus ciferrii (syn. Candida ciferrii).</title>
        <authorList>
            <person name="Mixao V."/>
            <person name="Saus E."/>
            <person name="Hansen A.P."/>
            <person name="Lass-Florl C."/>
            <person name="Gabaldon T."/>
        </authorList>
    </citation>
    <scope>NUCLEOTIDE SEQUENCE</scope>
    <source>
        <strain evidence="8">CBS 4856</strain>
    </source>
</reference>
<dbReference type="AlphaFoldDB" id="A0A642V9A9"/>
<dbReference type="VEuPathDB" id="FungiDB:TRICI_003698"/>
<dbReference type="InterPro" id="IPR012337">
    <property type="entry name" value="RNaseH-like_sf"/>
</dbReference>
<dbReference type="InterPro" id="IPR001584">
    <property type="entry name" value="Integrase_cat-core"/>
</dbReference>
<comment type="function">
    <text evidence="6">Integrase (IN) targets the VLP to the nucleus, where a subparticle preintegration complex (PIC) containing at least integrase and the newly synthesized dsDNA copy of the retrotransposon must transit the nuclear membrane. Once in the nucleus, integrase performs the integration of the dsDNA into the host genome.</text>
</comment>
<feature type="domain" description="Integrase catalytic" evidence="7">
    <location>
        <begin position="34"/>
        <end position="193"/>
    </location>
</feature>
<keyword evidence="4" id="KW-0694">RNA-binding</keyword>
<gene>
    <name evidence="8" type="ORF">TRICI_003698</name>
</gene>
<comment type="catalytic activity">
    <reaction evidence="1">
        <text>Endonucleolytic cleavage to 5'-phosphomonoester.</text>
        <dbReference type="EC" id="3.1.26.4"/>
    </reaction>
</comment>
<dbReference type="PROSITE" id="PS50994">
    <property type="entry name" value="INTEGRASE"/>
    <property type="match status" value="1"/>
</dbReference>
<keyword evidence="3" id="KW-0963">Cytoplasm</keyword>